<keyword evidence="2" id="KW-1185">Reference proteome</keyword>
<evidence type="ECO:0000313" key="2">
    <source>
        <dbReference type="Proteomes" id="UP000321456"/>
    </source>
</evidence>
<comment type="caution">
    <text evidence="1">The sequence shown here is derived from an EMBL/GenBank/DDBJ whole genome shotgun (WGS) entry which is preliminary data.</text>
</comment>
<dbReference type="InterPro" id="IPR008551">
    <property type="entry name" value="TANGO2"/>
</dbReference>
<sequence>MCTVSFISRNNNYFITSNRDEHISRPVAFEPKEEIINTTKVLFPKDPKAGGTWFALNENGVVAVVLNGAFKKHESKGNYAKSRGLILLDVISASNPDAFIKEMDLDNIEPFTLVLFDTDKLQELRWDGHQKHLELLDKSQSHIWSSATLYDEEAIAHRANLFSKFIGSNTDILASDVVDFHSNNHEDYENGFIIDRNTGLKTFSVTQAILGNEESVLKHLDLFNNKKYVVPFSPNQLVTK</sequence>
<dbReference type="Pfam" id="PF05742">
    <property type="entry name" value="TANGO2"/>
    <property type="match status" value="1"/>
</dbReference>
<protein>
    <submittedName>
        <fullName evidence="1">NRDE family protein</fullName>
    </submittedName>
</protein>
<accession>A0A5C8V6U7</accession>
<reference evidence="1 2" key="1">
    <citation type="submission" date="2019-08" db="EMBL/GenBank/DDBJ databases">
        <title>Professor.</title>
        <authorList>
            <person name="Park J.S."/>
        </authorList>
    </citation>
    <scope>NUCLEOTIDE SEQUENCE [LARGE SCALE GENOMIC DNA]</scope>
    <source>
        <strain evidence="1 2">176CP5-101</strain>
    </source>
</reference>
<dbReference type="PANTHER" id="PTHR17985:SF8">
    <property type="entry name" value="TRANSPORT AND GOLGI ORGANIZATION PROTEIN 2 HOMOLOG"/>
    <property type="match status" value="1"/>
</dbReference>
<dbReference type="EMBL" id="VRUR01000001">
    <property type="protein sequence ID" value="TXN36859.1"/>
    <property type="molecule type" value="Genomic_DNA"/>
</dbReference>
<dbReference type="Proteomes" id="UP000321456">
    <property type="component" value="Unassembled WGS sequence"/>
</dbReference>
<dbReference type="PANTHER" id="PTHR17985">
    <property type="entry name" value="SER/THR-RICH PROTEIN T10 IN DGCR REGION"/>
    <property type="match status" value="1"/>
</dbReference>
<proteinExistence type="predicted"/>
<dbReference type="RefSeq" id="WP_147740692.1">
    <property type="nucleotide sequence ID" value="NZ_VRUR01000001.1"/>
</dbReference>
<dbReference type="AlphaFoldDB" id="A0A5C8V6U7"/>
<organism evidence="1 2">
    <name type="scientific">Flagellimonas hymeniacidonis</name>
    <dbReference type="NCBI Taxonomy" id="2603628"/>
    <lineage>
        <taxon>Bacteria</taxon>
        <taxon>Pseudomonadati</taxon>
        <taxon>Bacteroidota</taxon>
        <taxon>Flavobacteriia</taxon>
        <taxon>Flavobacteriales</taxon>
        <taxon>Flavobacteriaceae</taxon>
        <taxon>Flagellimonas</taxon>
    </lineage>
</organism>
<gene>
    <name evidence="1" type="ORF">FVB32_00815</name>
</gene>
<evidence type="ECO:0000313" key="1">
    <source>
        <dbReference type="EMBL" id="TXN36859.1"/>
    </source>
</evidence>
<name>A0A5C8V6U7_9FLAO</name>